<evidence type="ECO:0000256" key="1">
    <source>
        <dbReference type="SAM" id="MobiDB-lite"/>
    </source>
</evidence>
<feature type="region of interest" description="Disordered" evidence="1">
    <location>
        <begin position="214"/>
        <end position="234"/>
    </location>
</feature>
<dbReference type="Proteomes" id="UP000190274">
    <property type="component" value="Chromosome H"/>
</dbReference>
<name>A0A1G4K254_9SACH</name>
<dbReference type="STRING" id="1266660.A0A1G4K254"/>
<proteinExistence type="predicted"/>
<dbReference type="PANTHER" id="PTHR38426:SF1">
    <property type="entry name" value="MAINTENANCE OF TELOMERE CAPPING PROTEIN 4"/>
    <property type="match status" value="1"/>
</dbReference>
<dbReference type="EMBL" id="LT598461">
    <property type="protein sequence ID" value="SCU97678.1"/>
    <property type="molecule type" value="Genomic_DNA"/>
</dbReference>
<evidence type="ECO:0000256" key="2">
    <source>
        <dbReference type="SAM" id="Phobius"/>
    </source>
</evidence>
<keyword evidence="4" id="KW-1185">Reference proteome</keyword>
<reference evidence="3 4" key="1">
    <citation type="submission" date="2016-03" db="EMBL/GenBank/DDBJ databases">
        <authorList>
            <person name="Devillers H."/>
        </authorList>
    </citation>
    <scope>NUCLEOTIDE SEQUENCE [LARGE SCALE GENOMIC DNA]</scope>
    <source>
        <strain evidence="3">CBS 10888</strain>
    </source>
</reference>
<gene>
    <name evidence="3" type="ORF">LADA_0H07624G</name>
</gene>
<evidence type="ECO:0000313" key="4">
    <source>
        <dbReference type="Proteomes" id="UP000190274"/>
    </source>
</evidence>
<dbReference type="AlphaFoldDB" id="A0A1G4K254"/>
<dbReference type="InterPro" id="IPR038769">
    <property type="entry name" value="MTC4"/>
</dbReference>
<organism evidence="3 4">
    <name type="scientific">Lachancea dasiensis</name>
    <dbReference type="NCBI Taxonomy" id="1072105"/>
    <lineage>
        <taxon>Eukaryota</taxon>
        <taxon>Fungi</taxon>
        <taxon>Dikarya</taxon>
        <taxon>Ascomycota</taxon>
        <taxon>Saccharomycotina</taxon>
        <taxon>Saccharomycetes</taxon>
        <taxon>Saccharomycetales</taxon>
        <taxon>Saccharomycetaceae</taxon>
        <taxon>Lachancea</taxon>
    </lineage>
</organism>
<feature type="transmembrane region" description="Helical" evidence="2">
    <location>
        <begin position="514"/>
        <end position="537"/>
    </location>
</feature>
<keyword evidence="2" id="KW-0812">Transmembrane</keyword>
<feature type="compositionally biased region" description="Low complexity" evidence="1">
    <location>
        <begin position="293"/>
        <end position="303"/>
    </location>
</feature>
<dbReference type="PANTHER" id="PTHR38426">
    <property type="entry name" value="MAINTENANCE OF TELOMERE CAPPING PROTEIN 4"/>
    <property type="match status" value="1"/>
</dbReference>
<feature type="region of interest" description="Disordered" evidence="1">
    <location>
        <begin position="288"/>
        <end position="323"/>
    </location>
</feature>
<sequence length="556" mass="64565">MTYIYLFIYCLQAEHRDTASYSWQNMTKANGSENSPASHLDSAKLLETARFLADAKSSLLEDLNVDNIREARENGYGLRQVGYEDGQRPLKTVSKGSKVRADRVRSYIQLFYHLIEKELDSRQDYSPYRGVEGVYNPLQLIRNRKIKKKLHHQIGNEIAFMKPPIVAIRDFSKSPDRDFPWFVDINEKSGDLAWRISNWDKLRKPDGSRWFEKEHKARSQSDTVPARSHSNHFYRSHRGSDQMMVGSSLAVGHYRSPSWELPLISVDSVDLEPTNETPRGWERALNKTKRLSRSTLQSKSSSQQHIIYEPNIHTRGRHSRSHSNQAYTTPVEISGHSGNLSEVPIKNMKTINSPAPLNSSESNKASYEFLELQGPFRPNPEASLLQNQCNDLKYKQCAWTVMAHRQRTLQRRQEQNAEKARAFMVEDLVEFSRPAEKILYEYRNALTEALEECDTWKSKLLNDYAIRVESLISSTDRVLSDINTTLTLRLKQLQEKIDKFGTLKRMNKEPVQLFLYRVLEVFIVLLFWSIWVVFIILKSAKIMILTLHRLVGWVVW</sequence>
<evidence type="ECO:0000313" key="3">
    <source>
        <dbReference type="EMBL" id="SCU97678.1"/>
    </source>
</evidence>
<dbReference type="OrthoDB" id="4064064at2759"/>
<protein>
    <submittedName>
        <fullName evidence="3">LADA_0H07624g1_1</fullName>
    </submittedName>
</protein>
<accession>A0A1G4K254</accession>
<keyword evidence="2" id="KW-1133">Transmembrane helix</keyword>
<keyword evidence="2" id="KW-0472">Membrane</keyword>